<dbReference type="GeneID" id="27899605"/>
<dbReference type="AlphaFoldDB" id="M3C2A7"/>
<feature type="compositionally biased region" description="Basic and acidic residues" evidence="9">
    <location>
        <begin position="604"/>
        <end position="614"/>
    </location>
</feature>
<dbReference type="eggNOG" id="KOG0591">
    <property type="taxonomic scope" value="Eukaryota"/>
</dbReference>
<dbReference type="InterPro" id="IPR050660">
    <property type="entry name" value="NEK_Ser/Thr_kinase"/>
</dbReference>
<evidence type="ECO:0000256" key="7">
    <source>
        <dbReference type="ARBA" id="ARBA00047899"/>
    </source>
</evidence>
<name>M3C2A7_SPHMS</name>
<dbReference type="EC" id="2.7.11.1" evidence="1"/>
<evidence type="ECO:0000313" key="11">
    <source>
        <dbReference type="EMBL" id="EMF14396.1"/>
    </source>
</evidence>
<keyword evidence="12" id="KW-1185">Reference proteome</keyword>
<dbReference type="SMART" id="SM00220">
    <property type="entry name" value="S_TKc"/>
    <property type="match status" value="1"/>
</dbReference>
<evidence type="ECO:0000256" key="6">
    <source>
        <dbReference type="ARBA" id="ARBA00022840"/>
    </source>
</evidence>
<reference evidence="11 12" key="1">
    <citation type="journal article" date="2012" name="PLoS Pathog.">
        <title>Diverse lifestyles and strategies of plant pathogenesis encoded in the genomes of eighteen Dothideomycetes fungi.</title>
        <authorList>
            <person name="Ohm R.A."/>
            <person name="Feau N."/>
            <person name="Henrissat B."/>
            <person name="Schoch C.L."/>
            <person name="Horwitz B.A."/>
            <person name="Barry K.W."/>
            <person name="Condon B.J."/>
            <person name="Copeland A.C."/>
            <person name="Dhillon B."/>
            <person name="Glaser F."/>
            <person name="Hesse C.N."/>
            <person name="Kosti I."/>
            <person name="LaButti K."/>
            <person name="Lindquist E.A."/>
            <person name="Lucas S."/>
            <person name="Salamov A.A."/>
            <person name="Bradshaw R.E."/>
            <person name="Ciuffetti L."/>
            <person name="Hamelin R.C."/>
            <person name="Kema G.H.J."/>
            <person name="Lawrence C."/>
            <person name="Scott J.A."/>
            <person name="Spatafora J.W."/>
            <person name="Turgeon B.G."/>
            <person name="de Wit P.J.G.M."/>
            <person name="Zhong S."/>
            <person name="Goodwin S.B."/>
            <person name="Grigoriev I.V."/>
        </authorList>
    </citation>
    <scope>NUCLEOTIDE SEQUENCE [LARGE SCALE GENOMIC DNA]</scope>
    <source>
        <strain evidence="11 12">SO2202</strain>
    </source>
</reference>
<keyword evidence="6" id="KW-0067">ATP-binding</keyword>
<feature type="region of interest" description="Disordered" evidence="9">
    <location>
        <begin position="590"/>
        <end position="614"/>
    </location>
</feature>
<evidence type="ECO:0000256" key="1">
    <source>
        <dbReference type="ARBA" id="ARBA00012513"/>
    </source>
</evidence>
<feature type="region of interest" description="Disordered" evidence="9">
    <location>
        <begin position="196"/>
        <end position="222"/>
    </location>
</feature>
<dbReference type="GO" id="GO:0004674">
    <property type="term" value="F:protein serine/threonine kinase activity"/>
    <property type="evidence" value="ECO:0007669"/>
    <property type="project" value="UniProtKB-KW"/>
</dbReference>
<dbReference type="Proteomes" id="UP000016931">
    <property type="component" value="Unassembled WGS sequence"/>
</dbReference>
<comment type="catalytic activity">
    <reaction evidence="8">
        <text>L-seryl-[protein] + ATP = O-phospho-L-seryl-[protein] + ADP + H(+)</text>
        <dbReference type="Rhea" id="RHEA:17989"/>
        <dbReference type="Rhea" id="RHEA-COMP:9863"/>
        <dbReference type="Rhea" id="RHEA-COMP:11604"/>
        <dbReference type="ChEBI" id="CHEBI:15378"/>
        <dbReference type="ChEBI" id="CHEBI:29999"/>
        <dbReference type="ChEBI" id="CHEBI:30616"/>
        <dbReference type="ChEBI" id="CHEBI:83421"/>
        <dbReference type="ChEBI" id="CHEBI:456216"/>
        <dbReference type="EC" id="2.7.11.1"/>
    </reaction>
</comment>
<dbReference type="PROSITE" id="PS50011">
    <property type="entry name" value="PROTEIN_KINASE_DOM"/>
    <property type="match status" value="1"/>
</dbReference>
<dbReference type="RefSeq" id="XP_016762517.1">
    <property type="nucleotide sequence ID" value="XM_016902468.1"/>
</dbReference>
<dbReference type="PROSITE" id="PS00108">
    <property type="entry name" value="PROTEIN_KINASE_ST"/>
    <property type="match status" value="1"/>
</dbReference>
<dbReference type="GO" id="GO:0005634">
    <property type="term" value="C:nucleus"/>
    <property type="evidence" value="ECO:0007669"/>
    <property type="project" value="TreeGrafter"/>
</dbReference>
<proteinExistence type="predicted"/>
<evidence type="ECO:0000259" key="10">
    <source>
        <dbReference type="PROSITE" id="PS50011"/>
    </source>
</evidence>
<comment type="catalytic activity">
    <reaction evidence="7">
        <text>L-threonyl-[protein] + ATP = O-phospho-L-threonyl-[protein] + ADP + H(+)</text>
        <dbReference type="Rhea" id="RHEA:46608"/>
        <dbReference type="Rhea" id="RHEA-COMP:11060"/>
        <dbReference type="Rhea" id="RHEA-COMP:11605"/>
        <dbReference type="ChEBI" id="CHEBI:15378"/>
        <dbReference type="ChEBI" id="CHEBI:30013"/>
        <dbReference type="ChEBI" id="CHEBI:30616"/>
        <dbReference type="ChEBI" id="CHEBI:61977"/>
        <dbReference type="ChEBI" id="CHEBI:456216"/>
        <dbReference type="EC" id="2.7.11.1"/>
    </reaction>
</comment>
<keyword evidence="3" id="KW-0808">Transferase</keyword>
<dbReference type="PANTHER" id="PTHR43671">
    <property type="entry name" value="SERINE/THREONINE-PROTEIN KINASE NEK"/>
    <property type="match status" value="1"/>
</dbReference>
<dbReference type="InterPro" id="IPR008271">
    <property type="entry name" value="Ser/Thr_kinase_AS"/>
</dbReference>
<keyword evidence="2" id="KW-0723">Serine/threonine-protein kinase</keyword>
<sequence>MAEGALAAEARELREAQHLYVLLEAQSHKVAPLTLGTTNVAFRDAAIAAFNGLSTLAKMDLGDTIRKFRLDNKATNDLSAHVIYAQRFRGAPGDDDDVLKHDGAHWRPTVQYFIRRKKEYLAAGREAEGAATSLVQALQDYDLDQERTVNFLQQCIEYWNAKNTQGQASIDRDLPLLENSARLRIADMEKARAEMLAEEKKEKEKRAGEEAMAEEEEEENADQDVVMGDVGDVEMQDAPAVLDVTWHGQVHLGAGSYGTADLWVGTHPDMSICHRVVRKNCDLRPIWSIDSFWTDGAPGNTGSTAGTGPTEIQALADLANKPGSDAIVALHNWRLRLGAQRADLYLEYCPYGDAFDAVLHGDYYSRRHGDRKIFPWVDYSRAGDISLVPEPFIWSTFLSLVMAGLLMERGSLEKNPDDPQQQHWPVIVHRDLKLDNIFMGVPATDRFRMYPQAKIADFGLSLMAPPNDPRPIHSLFCHGSPEHAPPEQHVALTDRHTGALVRQSTQSNVWGIGIILHSMLAGENGPVANNATWFDWTNPSRREPPEFDQTARGFYSAELRNLVLACLRFDAEDRPTLDYLFAEVTRYTTPATGGGGGDDENDEDKAKGMRDLKKEDDEERYADLLTRYRMQCGNNLDKYAVGLALPLTSFMADRTPVATVPAPLMQIAARMGGQ</sequence>
<dbReference type="InterPro" id="IPR000719">
    <property type="entry name" value="Prot_kinase_dom"/>
</dbReference>
<dbReference type="PANTHER" id="PTHR43671:SF98">
    <property type="entry name" value="SERINE_THREONINE-PROTEIN KINASE NEK11"/>
    <property type="match status" value="1"/>
</dbReference>
<feature type="compositionally biased region" description="Acidic residues" evidence="9">
    <location>
        <begin position="211"/>
        <end position="222"/>
    </location>
</feature>
<keyword evidence="4" id="KW-0547">Nucleotide-binding</keyword>
<accession>M3C2A7</accession>
<evidence type="ECO:0000313" key="12">
    <source>
        <dbReference type="Proteomes" id="UP000016931"/>
    </source>
</evidence>
<feature type="domain" description="Protein kinase" evidence="10">
    <location>
        <begin position="246"/>
        <end position="588"/>
    </location>
</feature>
<feature type="compositionally biased region" description="Basic and acidic residues" evidence="9">
    <location>
        <begin position="196"/>
        <end position="209"/>
    </location>
</feature>
<dbReference type="GO" id="GO:0005524">
    <property type="term" value="F:ATP binding"/>
    <property type="evidence" value="ECO:0007669"/>
    <property type="project" value="UniProtKB-KW"/>
</dbReference>
<evidence type="ECO:0000256" key="9">
    <source>
        <dbReference type="SAM" id="MobiDB-lite"/>
    </source>
</evidence>
<evidence type="ECO:0000256" key="4">
    <source>
        <dbReference type="ARBA" id="ARBA00022741"/>
    </source>
</evidence>
<organism evidence="11 12">
    <name type="scientific">Sphaerulina musiva (strain SO2202)</name>
    <name type="common">Poplar stem canker fungus</name>
    <name type="synonym">Septoria musiva</name>
    <dbReference type="NCBI Taxonomy" id="692275"/>
    <lineage>
        <taxon>Eukaryota</taxon>
        <taxon>Fungi</taxon>
        <taxon>Dikarya</taxon>
        <taxon>Ascomycota</taxon>
        <taxon>Pezizomycotina</taxon>
        <taxon>Dothideomycetes</taxon>
        <taxon>Dothideomycetidae</taxon>
        <taxon>Mycosphaerellales</taxon>
        <taxon>Mycosphaerellaceae</taxon>
        <taxon>Sphaerulina</taxon>
    </lineage>
</organism>
<dbReference type="Gene3D" id="1.10.510.10">
    <property type="entry name" value="Transferase(Phosphotransferase) domain 1"/>
    <property type="match status" value="1"/>
</dbReference>
<dbReference type="STRING" id="692275.M3C2A7"/>
<keyword evidence="5" id="KW-0418">Kinase</keyword>
<evidence type="ECO:0000256" key="3">
    <source>
        <dbReference type="ARBA" id="ARBA00022679"/>
    </source>
</evidence>
<evidence type="ECO:0000256" key="2">
    <source>
        <dbReference type="ARBA" id="ARBA00022527"/>
    </source>
</evidence>
<dbReference type="HOGENOM" id="CLU_407770_0_0_1"/>
<dbReference type="InterPro" id="IPR011009">
    <property type="entry name" value="Kinase-like_dom_sf"/>
</dbReference>
<dbReference type="SUPFAM" id="SSF56112">
    <property type="entry name" value="Protein kinase-like (PK-like)"/>
    <property type="match status" value="1"/>
</dbReference>
<protein>
    <recommendedName>
        <fullName evidence="1">non-specific serine/threonine protein kinase</fullName>
        <ecNumber evidence="1">2.7.11.1</ecNumber>
    </recommendedName>
</protein>
<evidence type="ECO:0000256" key="5">
    <source>
        <dbReference type="ARBA" id="ARBA00022777"/>
    </source>
</evidence>
<gene>
    <name evidence="11" type="ORF">SEPMUDRAFT_132065</name>
</gene>
<dbReference type="Pfam" id="PF00069">
    <property type="entry name" value="Pkinase"/>
    <property type="match status" value="1"/>
</dbReference>
<evidence type="ECO:0000256" key="8">
    <source>
        <dbReference type="ARBA" id="ARBA00048679"/>
    </source>
</evidence>
<dbReference type="OrthoDB" id="310217at2759"/>
<dbReference type="EMBL" id="KB456262">
    <property type="protein sequence ID" value="EMF14396.1"/>
    <property type="molecule type" value="Genomic_DNA"/>
</dbReference>